<feature type="binding site" evidence="8">
    <location>
        <begin position="256"/>
        <end position="258"/>
    </location>
    <ligand>
        <name>ATP</name>
        <dbReference type="ChEBI" id="CHEBI:30616"/>
    </ligand>
</feature>
<dbReference type="PIRSF" id="PIRSF000722">
    <property type="entry name" value="Acetate_prop_kin"/>
    <property type="match status" value="1"/>
</dbReference>
<evidence type="ECO:0000256" key="4">
    <source>
        <dbReference type="ARBA" id="ARBA00022741"/>
    </source>
</evidence>
<dbReference type="HAMAP" id="MF_00020">
    <property type="entry name" value="Acetate_kinase"/>
    <property type="match status" value="1"/>
</dbReference>
<keyword evidence="5 8" id="KW-0418">Kinase</keyword>
<name>A0A4Q7IX26_9PSEU</name>
<keyword evidence="7 8" id="KW-0460">Magnesium</keyword>
<evidence type="ECO:0000256" key="3">
    <source>
        <dbReference type="ARBA" id="ARBA00022723"/>
    </source>
</evidence>
<comment type="caution">
    <text evidence="8">Lacks conserved residue(s) required for the propagation of feature annotation.</text>
</comment>
<protein>
    <recommendedName>
        <fullName evidence="8">Acetate kinase</fullName>
        <ecNumber evidence="8">2.7.2.1</ecNumber>
    </recommendedName>
    <alternativeName>
        <fullName evidence="8">Acetokinase</fullName>
    </alternativeName>
</protein>
<sequence length="371" mass="39638">MVAVLVLTVNPGSSSLRAHLVDTTDERVVDELETGQPADSEEALRALGELLDRLPAEPISLIAHRVVHAGKITEPAVVDETVREALRSAAPLAPAHVPKTLALLDFLHDRLPDRVQLICPDTAFHRDLPEAAYTYPVPASWREWGVRRYGFHGLSYGWALRRAAELLDRPAGELQVLIAHLSGGCSACAVRDGRSADTSMGFTPLEGMAMSTRSGSVDPGLLFWLLEERGLEPGEVSEQLQHASGLLGLSGGLSADTRDLVADGSPAARLALDVFCHRVRRELGALATSLERLDAVVFTGDIGWDQPEVTEAVCAGLGTLGVHSGLDSRREEDAVISSSGVPVLTVRSREELQLAAVAARQGVSDREGTPV</sequence>
<feature type="site" description="Transition state stabilizer" evidence="8">
    <location>
        <position position="152"/>
    </location>
</feature>
<comment type="similarity">
    <text evidence="8 9">Belongs to the acetokinase family.</text>
</comment>
<comment type="subunit">
    <text evidence="8">Homodimer.</text>
</comment>
<comment type="caution">
    <text evidence="10">The sequence shown here is derived from an EMBL/GenBank/DDBJ whole genome shotgun (WGS) entry which is preliminary data.</text>
</comment>
<dbReference type="GO" id="GO:0000287">
    <property type="term" value="F:magnesium ion binding"/>
    <property type="evidence" value="ECO:0007669"/>
    <property type="project" value="UniProtKB-UniRule"/>
</dbReference>
<dbReference type="OrthoDB" id="9802453at2"/>
<feature type="active site" description="Proton donor/acceptor" evidence="8">
    <location>
        <position position="121"/>
    </location>
</feature>
<dbReference type="Pfam" id="PF00871">
    <property type="entry name" value="Acetate_kinase"/>
    <property type="match status" value="1"/>
</dbReference>
<comment type="catalytic activity">
    <reaction evidence="8">
        <text>acetate + ATP = acetyl phosphate + ADP</text>
        <dbReference type="Rhea" id="RHEA:11352"/>
        <dbReference type="ChEBI" id="CHEBI:22191"/>
        <dbReference type="ChEBI" id="CHEBI:30089"/>
        <dbReference type="ChEBI" id="CHEBI:30616"/>
        <dbReference type="ChEBI" id="CHEBI:456216"/>
        <dbReference type="EC" id="2.7.2.1"/>
    </reaction>
</comment>
<evidence type="ECO:0000313" key="11">
    <source>
        <dbReference type="Proteomes" id="UP000292003"/>
    </source>
</evidence>
<dbReference type="PANTHER" id="PTHR21060:SF21">
    <property type="entry name" value="ACETATE KINASE"/>
    <property type="match status" value="1"/>
</dbReference>
<dbReference type="GO" id="GO:0008776">
    <property type="term" value="F:acetate kinase activity"/>
    <property type="evidence" value="ECO:0007669"/>
    <property type="project" value="UniProtKB-UniRule"/>
</dbReference>
<accession>A0A4Q7IX26</accession>
<keyword evidence="2 8" id="KW-0808">Transferase</keyword>
<evidence type="ECO:0000256" key="9">
    <source>
        <dbReference type="RuleBase" id="RU003835"/>
    </source>
</evidence>
<keyword evidence="1 8" id="KW-0963">Cytoplasm</keyword>
<dbReference type="GO" id="GO:0005829">
    <property type="term" value="C:cytosol"/>
    <property type="evidence" value="ECO:0007669"/>
    <property type="project" value="TreeGrafter"/>
</dbReference>
<keyword evidence="3 8" id="KW-0479">Metal-binding</keyword>
<gene>
    <name evidence="8" type="primary">ackA</name>
    <name evidence="10" type="ORF">EWH70_34085</name>
</gene>
<dbReference type="GO" id="GO:0005524">
    <property type="term" value="F:ATP binding"/>
    <property type="evidence" value="ECO:0007669"/>
    <property type="project" value="UniProtKB-KW"/>
</dbReference>
<evidence type="ECO:0000256" key="2">
    <source>
        <dbReference type="ARBA" id="ARBA00022679"/>
    </source>
</evidence>
<evidence type="ECO:0000256" key="7">
    <source>
        <dbReference type="ARBA" id="ARBA00022842"/>
    </source>
</evidence>
<feature type="binding site" evidence="8">
    <location>
        <position position="65"/>
    </location>
    <ligand>
        <name>substrate</name>
    </ligand>
</feature>
<comment type="function">
    <text evidence="8">Catalyzes the formation of acetyl phosphate from acetate and ATP. Can also catalyze the reverse reaction.</text>
</comment>
<dbReference type="AlphaFoldDB" id="A0A4Q7IX26"/>
<evidence type="ECO:0000256" key="1">
    <source>
        <dbReference type="ARBA" id="ARBA00022490"/>
    </source>
</evidence>
<keyword evidence="4 8" id="KW-0547">Nucleotide-binding</keyword>
<feature type="site" description="Transition state stabilizer" evidence="8">
    <location>
        <position position="213"/>
    </location>
</feature>
<dbReference type="EMBL" id="SFCC01000024">
    <property type="protein sequence ID" value="RZQ59491.1"/>
    <property type="molecule type" value="Genomic_DNA"/>
</dbReference>
<comment type="pathway">
    <text evidence="8">Metabolic intermediate biosynthesis; acetyl-CoA biosynthesis; acetyl-CoA from acetate: step 1/2.</text>
</comment>
<dbReference type="SUPFAM" id="SSF53067">
    <property type="entry name" value="Actin-like ATPase domain"/>
    <property type="match status" value="2"/>
</dbReference>
<keyword evidence="11" id="KW-1185">Reference proteome</keyword>
<reference evidence="10 11" key="1">
    <citation type="submission" date="2019-02" db="EMBL/GenBank/DDBJ databases">
        <title>Draft genome sequence of Amycolatopsis sp. 8-3EHSu isolated from roots of Suaeda maritima.</title>
        <authorList>
            <person name="Duangmal K."/>
            <person name="Chantavorakit T."/>
        </authorList>
    </citation>
    <scope>NUCLEOTIDE SEQUENCE [LARGE SCALE GENOMIC DNA]</scope>
    <source>
        <strain evidence="10 11">8-3EHSu</strain>
    </source>
</reference>
<dbReference type="Gene3D" id="3.30.420.40">
    <property type="match status" value="2"/>
</dbReference>
<dbReference type="InterPro" id="IPR000890">
    <property type="entry name" value="Aliphatic_acid_kin_short-chain"/>
</dbReference>
<evidence type="ECO:0000256" key="8">
    <source>
        <dbReference type="HAMAP-Rule" id="MF_00020"/>
    </source>
</evidence>
<dbReference type="InterPro" id="IPR004372">
    <property type="entry name" value="Ac/propionate_kinase"/>
</dbReference>
<dbReference type="GO" id="GO:0006085">
    <property type="term" value="P:acetyl-CoA biosynthetic process"/>
    <property type="evidence" value="ECO:0007669"/>
    <property type="project" value="UniProtKB-UniRule"/>
</dbReference>
<dbReference type="PRINTS" id="PR00471">
    <property type="entry name" value="ACETATEKNASE"/>
</dbReference>
<dbReference type="PANTHER" id="PTHR21060">
    <property type="entry name" value="ACETATE KINASE"/>
    <property type="match status" value="1"/>
</dbReference>
<comment type="subcellular location">
    <subcellularLocation>
        <location evidence="8">Cytoplasm</location>
    </subcellularLocation>
</comment>
<keyword evidence="6 8" id="KW-0067">ATP-binding</keyword>
<evidence type="ECO:0000313" key="10">
    <source>
        <dbReference type="EMBL" id="RZQ59491.1"/>
    </source>
</evidence>
<comment type="cofactor">
    <cofactor evidence="8">
        <name>Mg(2+)</name>
        <dbReference type="ChEBI" id="CHEBI:18420"/>
    </cofactor>
    <cofactor evidence="8">
        <name>Mn(2+)</name>
        <dbReference type="ChEBI" id="CHEBI:29035"/>
    </cofactor>
    <text evidence="8">Mg(2+). Can also accept Mn(2+).</text>
</comment>
<dbReference type="EC" id="2.7.2.1" evidence="8"/>
<feature type="binding site" evidence="8">
    <location>
        <position position="350"/>
    </location>
    <ligand>
        <name>Mg(2+)</name>
        <dbReference type="ChEBI" id="CHEBI:18420"/>
    </ligand>
</feature>
<dbReference type="Proteomes" id="UP000292003">
    <property type="component" value="Unassembled WGS sequence"/>
</dbReference>
<dbReference type="InterPro" id="IPR043129">
    <property type="entry name" value="ATPase_NBD"/>
</dbReference>
<evidence type="ECO:0000256" key="5">
    <source>
        <dbReference type="ARBA" id="ARBA00022777"/>
    </source>
</evidence>
<organism evidence="10 11">
    <name type="scientific">Amycolatopsis suaedae</name>
    <dbReference type="NCBI Taxonomy" id="2510978"/>
    <lineage>
        <taxon>Bacteria</taxon>
        <taxon>Bacillati</taxon>
        <taxon>Actinomycetota</taxon>
        <taxon>Actinomycetes</taxon>
        <taxon>Pseudonocardiales</taxon>
        <taxon>Pseudonocardiaceae</taxon>
        <taxon>Amycolatopsis</taxon>
    </lineage>
</organism>
<dbReference type="GO" id="GO:0006083">
    <property type="term" value="P:acetate metabolic process"/>
    <property type="evidence" value="ECO:0007669"/>
    <property type="project" value="TreeGrafter"/>
</dbReference>
<proteinExistence type="inferred from homology"/>
<dbReference type="UniPathway" id="UPA00340">
    <property type="reaction ID" value="UER00458"/>
</dbReference>
<evidence type="ECO:0000256" key="6">
    <source>
        <dbReference type="ARBA" id="ARBA00022840"/>
    </source>
</evidence>